<keyword evidence="3" id="KW-1185">Reference proteome</keyword>
<feature type="domain" description="HTH cro/C1-type" evidence="1">
    <location>
        <begin position="5"/>
        <end position="60"/>
    </location>
</feature>
<dbReference type="SUPFAM" id="SSF47413">
    <property type="entry name" value="lambda repressor-like DNA-binding domains"/>
    <property type="match status" value="1"/>
</dbReference>
<proteinExistence type="predicted"/>
<dbReference type="InterPro" id="IPR010982">
    <property type="entry name" value="Lambda_DNA-bd_dom_sf"/>
</dbReference>
<reference evidence="2 3" key="1">
    <citation type="submission" date="2015-11" db="EMBL/GenBank/DDBJ databases">
        <title>Whole-Genome Sequence of Candidatus Oderbacter manganicum from the National Park Lower Oder Valley, Germany.</title>
        <authorList>
            <person name="Braun B."/>
            <person name="Liere K."/>
            <person name="Szewzyk U."/>
        </authorList>
    </citation>
    <scope>NUCLEOTIDE SEQUENCE [LARGE SCALE GENOMIC DNA]</scope>
    <source>
        <strain evidence="2 3">OTSz_A_272</strain>
    </source>
</reference>
<dbReference type="InterPro" id="IPR001387">
    <property type="entry name" value="Cro/C1-type_HTH"/>
</dbReference>
<evidence type="ECO:0000259" key="1">
    <source>
        <dbReference type="PROSITE" id="PS50943"/>
    </source>
</evidence>
<organism evidence="2 3">
    <name type="scientific">Candidatus Viadribacter manganicus</name>
    <dbReference type="NCBI Taxonomy" id="1759059"/>
    <lineage>
        <taxon>Bacteria</taxon>
        <taxon>Pseudomonadati</taxon>
        <taxon>Pseudomonadota</taxon>
        <taxon>Alphaproteobacteria</taxon>
        <taxon>Hyphomonadales</taxon>
        <taxon>Hyphomonadaceae</taxon>
        <taxon>Candidatus Viadribacter</taxon>
    </lineage>
</organism>
<dbReference type="AlphaFoldDB" id="A0A1B1AHN5"/>
<protein>
    <recommendedName>
        <fullName evidence="1">HTH cro/C1-type domain-containing protein</fullName>
    </recommendedName>
</protein>
<dbReference type="KEGG" id="cbot:ATE48_09110"/>
<name>A0A1B1AHN5_9PROT</name>
<dbReference type="InParanoid" id="A0A1B1AHN5"/>
<dbReference type="PROSITE" id="PS50943">
    <property type="entry name" value="HTH_CROC1"/>
    <property type="match status" value="1"/>
</dbReference>
<evidence type="ECO:0000313" key="2">
    <source>
        <dbReference type="EMBL" id="ANP46068.1"/>
    </source>
</evidence>
<dbReference type="Proteomes" id="UP000092498">
    <property type="component" value="Chromosome"/>
</dbReference>
<evidence type="ECO:0000313" key="3">
    <source>
        <dbReference type="Proteomes" id="UP000092498"/>
    </source>
</evidence>
<sequence>MAARIKERRRQLKLSLADLAQRAGLKAASYVLRIERGEKVPSENVAAALAEALGEDPESYKAWARLRAGNATWAGALDSARIAERAIAAIKREPRHAIAQLPPVRAHYAQSVESKMLDAKRLSARALETLALHTSEPISLLKVGADPDRPEARQSAKHLGLAVMADDVLRAHVRDLVNPFAYRLTEESGRRAPSLLLPGFYAILTQRFLPLEAHEIYAVRVGRRVELGFVHWDGERLALLPHLDPADFVALPARSERDLVSVLVGKVAIVTQPEAVAVEP</sequence>
<dbReference type="SMART" id="SM00530">
    <property type="entry name" value="HTH_XRE"/>
    <property type="match status" value="1"/>
</dbReference>
<accession>A0A1B1AHN5</accession>
<dbReference type="Pfam" id="PF01381">
    <property type="entry name" value="HTH_3"/>
    <property type="match status" value="1"/>
</dbReference>
<dbReference type="CDD" id="cd00093">
    <property type="entry name" value="HTH_XRE"/>
    <property type="match status" value="1"/>
</dbReference>
<dbReference type="GO" id="GO:0003677">
    <property type="term" value="F:DNA binding"/>
    <property type="evidence" value="ECO:0007669"/>
    <property type="project" value="InterPro"/>
</dbReference>
<gene>
    <name evidence="2" type="ORF">ATE48_09110</name>
</gene>
<dbReference type="Gene3D" id="1.10.260.40">
    <property type="entry name" value="lambda repressor-like DNA-binding domains"/>
    <property type="match status" value="1"/>
</dbReference>
<dbReference type="RefSeq" id="WP_066770414.1">
    <property type="nucleotide sequence ID" value="NZ_CP013244.1"/>
</dbReference>
<dbReference type="STRING" id="1759059.ATE48_09110"/>
<dbReference type="EMBL" id="CP013244">
    <property type="protein sequence ID" value="ANP46068.1"/>
    <property type="molecule type" value="Genomic_DNA"/>
</dbReference>